<dbReference type="EMBL" id="RWGY01000013">
    <property type="protein sequence ID" value="TVU25336.1"/>
    <property type="molecule type" value="Genomic_DNA"/>
</dbReference>
<dbReference type="OrthoDB" id="671439at2759"/>
<sequence length="112" mass="11793">MSKSAPRSPAPCGGAGDRRPPSRPAPPVDPDLLLQVAPGDCQLIDGGAIAAGGKVSFSYESYGEPVMSGPVTLPEKEVILFFAHREERKSINVLLGLPASAMEAFQELMDET</sequence>
<name>A0A5J9UP48_9POAL</name>
<dbReference type="AlphaFoldDB" id="A0A5J9UP48"/>
<dbReference type="Gramene" id="TVU25336">
    <property type="protein sequence ID" value="TVU25336"/>
    <property type="gene ID" value="EJB05_27828"/>
</dbReference>
<dbReference type="Proteomes" id="UP000324897">
    <property type="component" value="Chromosome 2"/>
</dbReference>
<organism evidence="2 3">
    <name type="scientific">Eragrostis curvula</name>
    <name type="common">weeping love grass</name>
    <dbReference type="NCBI Taxonomy" id="38414"/>
    <lineage>
        <taxon>Eukaryota</taxon>
        <taxon>Viridiplantae</taxon>
        <taxon>Streptophyta</taxon>
        <taxon>Embryophyta</taxon>
        <taxon>Tracheophyta</taxon>
        <taxon>Spermatophyta</taxon>
        <taxon>Magnoliopsida</taxon>
        <taxon>Liliopsida</taxon>
        <taxon>Poales</taxon>
        <taxon>Poaceae</taxon>
        <taxon>PACMAD clade</taxon>
        <taxon>Chloridoideae</taxon>
        <taxon>Eragrostideae</taxon>
        <taxon>Eragrostidinae</taxon>
        <taxon>Eragrostis</taxon>
    </lineage>
</organism>
<feature type="region of interest" description="Disordered" evidence="1">
    <location>
        <begin position="1"/>
        <end position="31"/>
    </location>
</feature>
<feature type="non-terminal residue" evidence="2">
    <location>
        <position position="1"/>
    </location>
</feature>
<evidence type="ECO:0000313" key="2">
    <source>
        <dbReference type="EMBL" id="TVU25336.1"/>
    </source>
</evidence>
<gene>
    <name evidence="2" type="ORF">EJB05_27828</name>
</gene>
<evidence type="ECO:0000313" key="3">
    <source>
        <dbReference type="Proteomes" id="UP000324897"/>
    </source>
</evidence>
<proteinExistence type="predicted"/>
<evidence type="ECO:0000256" key="1">
    <source>
        <dbReference type="SAM" id="MobiDB-lite"/>
    </source>
</evidence>
<protein>
    <submittedName>
        <fullName evidence="2">Uncharacterized protein</fullName>
    </submittedName>
</protein>
<comment type="caution">
    <text evidence="2">The sequence shown here is derived from an EMBL/GenBank/DDBJ whole genome shotgun (WGS) entry which is preliminary data.</text>
</comment>
<keyword evidence="3" id="KW-1185">Reference proteome</keyword>
<accession>A0A5J9UP48</accession>
<reference evidence="2 3" key="1">
    <citation type="journal article" date="2019" name="Sci. Rep.">
        <title>A high-quality genome of Eragrostis curvula grass provides insights into Poaceae evolution and supports new strategies to enhance forage quality.</title>
        <authorList>
            <person name="Carballo J."/>
            <person name="Santos B.A.C.M."/>
            <person name="Zappacosta D."/>
            <person name="Garbus I."/>
            <person name="Selva J.P."/>
            <person name="Gallo C.A."/>
            <person name="Diaz A."/>
            <person name="Albertini E."/>
            <person name="Caccamo M."/>
            <person name="Echenique V."/>
        </authorList>
    </citation>
    <scope>NUCLEOTIDE SEQUENCE [LARGE SCALE GENOMIC DNA]</scope>
    <source>
        <strain evidence="3">cv. Victoria</strain>
        <tissue evidence="2">Leaf</tissue>
    </source>
</reference>